<dbReference type="GO" id="GO:0045022">
    <property type="term" value="P:early endosome to late endosome transport"/>
    <property type="evidence" value="ECO:0007669"/>
    <property type="project" value="TreeGrafter"/>
</dbReference>
<dbReference type="PROSITE" id="PS51205">
    <property type="entry name" value="VPS9"/>
    <property type="match status" value="1"/>
</dbReference>
<gene>
    <name evidence="4" type="ORF">EJ06DRAFT_548322</name>
</gene>
<dbReference type="GO" id="GO:0005769">
    <property type="term" value="C:early endosome"/>
    <property type="evidence" value="ECO:0007669"/>
    <property type="project" value="TreeGrafter"/>
</dbReference>
<dbReference type="GO" id="GO:0005085">
    <property type="term" value="F:guanyl-nucleotide exchange factor activity"/>
    <property type="evidence" value="ECO:0007669"/>
    <property type="project" value="TreeGrafter"/>
</dbReference>
<dbReference type="InterPro" id="IPR036770">
    <property type="entry name" value="Ankyrin_rpt-contain_sf"/>
</dbReference>
<reference evidence="4" key="1">
    <citation type="journal article" date="2020" name="Stud. Mycol.">
        <title>101 Dothideomycetes genomes: a test case for predicting lifestyles and emergence of pathogens.</title>
        <authorList>
            <person name="Haridas S."/>
            <person name="Albert R."/>
            <person name="Binder M."/>
            <person name="Bloem J."/>
            <person name="Labutti K."/>
            <person name="Salamov A."/>
            <person name="Andreopoulos B."/>
            <person name="Baker S."/>
            <person name="Barry K."/>
            <person name="Bills G."/>
            <person name="Bluhm B."/>
            <person name="Cannon C."/>
            <person name="Castanera R."/>
            <person name="Culley D."/>
            <person name="Daum C."/>
            <person name="Ezra D."/>
            <person name="Gonzalez J."/>
            <person name="Henrissat B."/>
            <person name="Kuo A."/>
            <person name="Liang C."/>
            <person name="Lipzen A."/>
            <person name="Lutzoni F."/>
            <person name="Magnuson J."/>
            <person name="Mondo S."/>
            <person name="Nolan M."/>
            <person name="Ohm R."/>
            <person name="Pangilinan J."/>
            <person name="Park H.-J."/>
            <person name="Ramirez L."/>
            <person name="Alfaro M."/>
            <person name="Sun H."/>
            <person name="Tritt A."/>
            <person name="Yoshinaga Y."/>
            <person name="Zwiers L.-H."/>
            <person name="Turgeon B."/>
            <person name="Goodwin S."/>
            <person name="Spatafora J."/>
            <person name="Crous P."/>
            <person name="Grigoriev I."/>
        </authorList>
    </citation>
    <scope>NUCLEOTIDE SEQUENCE</scope>
    <source>
        <strain evidence="4">CBS 262.69</strain>
    </source>
</reference>
<name>A0A6G1HZA9_9PEZI</name>
<feature type="domain" description="VPS9" evidence="3">
    <location>
        <begin position="329"/>
        <end position="492"/>
    </location>
</feature>
<dbReference type="InterPro" id="IPR037191">
    <property type="entry name" value="VPS9_dom_sf"/>
</dbReference>
<dbReference type="GO" id="GO:0097422">
    <property type="term" value="C:tubular endosome"/>
    <property type="evidence" value="ECO:0007669"/>
    <property type="project" value="TreeGrafter"/>
</dbReference>
<evidence type="ECO:0000313" key="5">
    <source>
        <dbReference type="Proteomes" id="UP000799640"/>
    </source>
</evidence>
<proteinExistence type="inferred from homology"/>
<dbReference type="SUPFAM" id="SSF48403">
    <property type="entry name" value="Ankyrin repeat"/>
    <property type="match status" value="1"/>
</dbReference>
<dbReference type="Gene3D" id="1.25.40.20">
    <property type="entry name" value="Ankyrin repeat-containing domain"/>
    <property type="match status" value="1"/>
</dbReference>
<evidence type="ECO:0000256" key="1">
    <source>
        <dbReference type="ARBA" id="ARBA00007428"/>
    </source>
</evidence>
<evidence type="ECO:0000313" key="4">
    <source>
        <dbReference type="EMBL" id="KAF2401167.1"/>
    </source>
</evidence>
<dbReference type="GO" id="GO:0005770">
    <property type="term" value="C:late endosome"/>
    <property type="evidence" value="ECO:0007669"/>
    <property type="project" value="TreeGrafter"/>
</dbReference>
<evidence type="ECO:0000256" key="2">
    <source>
        <dbReference type="SAM" id="MobiDB-lite"/>
    </source>
</evidence>
<comment type="similarity">
    <text evidence="1">Belongs to the UPF0507 family.</text>
</comment>
<dbReference type="InterPro" id="IPR051248">
    <property type="entry name" value="UPF0507/Ank_repeat_27"/>
</dbReference>
<evidence type="ECO:0000259" key="3">
    <source>
        <dbReference type="PROSITE" id="PS51205"/>
    </source>
</evidence>
<dbReference type="InterPro" id="IPR036871">
    <property type="entry name" value="PX_dom_sf"/>
</dbReference>
<dbReference type="EMBL" id="ML996693">
    <property type="protein sequence ID" value="KAF2401167.1"/>
    <property type="molecule type" value="Genomic_DNA"/>
</dbReference>
<dbReference type="PANTHER" id="PTHR24170">
    <property type="entry name" value="ANKYRIN REPEAT DOMAIN-CONTAINING PROTEIN 27"/>
    <property type="match status" value="1"/>
</dbReference>
<dbReference type="OrthoDB" id="7464126at2759"/>
<sequence>MLPLNPFLRAFFRSALPSQCSPVQHHILLCPTTDLLLTARDRETHVLFSDLSSSEDFLASHVLRVPGGVAPSGPGKDTSFRDSRSKAKQYATLNGRSVIVKDAFVYSNKGFKSLNQVQLLHDVIYYPNHPDAQPWLVYYISKPLIGAPELMRIVPAMLDAGPPPVPLPNSPNEGASKRKKKEIRDFGELLNHFPMIARQLQPGLERLFKELGREFEKPLPPPPAKSPRTRSRRASMDSLSSSVQESLNSAGRYLTALEVGEEEDLMRRALETAVTAAIDLFQMVDKQQLSLLGATTDLTGPVVERMIERYVAEQVNDHIIFPRLCAIRRNDDAELEARVRQMAEVDVSQVGIPVGRTLAERKELSQRLSKGVELLKKIGTASSPQEMMEILLATEKLITKAELTTVRDAPMANGAGLSEKRNAMLTMNADTLVSLLLIVVIRAPVRHLHARLAYMRHFIFMDDVESGEMGYALSTFEVVLSYLLHDSAGLRTSSRRNRLLWQATKAGDVAEMRSMLEPEERNGLLDVHETNGLLDAHQSRPEYDRVSANYSMDGATLNGESSRPNGYIPALAYESAHNGSLAHVFPFERAPSPPRPKIKKRVSVQTRSTSSSSGWSVASISDTVVSRSSARDADHSTEKLARTRGLAGESVLMMAVEAAQAGSLAYLLSLEVYYPLHVVLEDENDEGTTLLSAAVQSGHTGLPDLLFDFIVARADEGAVKEYLARVDCSGRCVAHYLFHYPRLIARIGRLLPWRLKDKNGQTPLFALCRSYDHADYRSMVDAALSSAAAIQADGQMLHLDEHVDGKGNTLLHVVADARLAGKLLRQCDSDVNAQNDKHFTPLMVASKYGRIDMVRALFADPRVDLHAKDLRGLTATELAKDDDVRNRIDDLVLLSAPAPPPGVPATMVVRSYFVEDGQVRFIVKTATPGTNGSITVTTSRRTLSDFEHLASCLALEHPASWLPRDALPSQSAFLLPSRPSRSLARDASLRLNAFLTSLLRHPTFATHELVWEFVLVPDIHPAALSHRSALKAAALAERVRDETPPLEDARPVEVFIRHARDSVAPVLAATRGVLCAARQVAAAQADLADALGMAGHVADTLVFVPVEYRRAVGAVARVQASGEGGPWVQFAYAVQGMQFGVSGVLGSGRRGLRL</sequence>
<protein>
    <recommendedName>
        <fullName evidence="3">VPS9 domain-containing protein</fullName>
    </recommendedName>
</protein>
<dbReference type="FunFam" id="1.25.40.20:FF:000443">
    <property type="entry name" value="Putative vps9 domain protein"/>
    <property type="match status" value="1"/>
</dbReference>
<dbReference type="CDD" id="cd06093">
    <property type="entry name" value="PX_domain"/>
    <property type="match status" value="1"/>
</dbReference>
<dbReference type="SUPFAM" id="SSF109993">
    <property type="entry name" value="VPS9 domain"/>
    <property type="match status" value="1"/>
</dbReference>
<organism evidence="4 5">
    <name type="scientific">Trichodelitschia bisporula</name>
    <dbReference type="NCBI Taxonomy" id="703511"/>
    <lineage>
        <taxon>Eukaryota</taxon>
        <taxon>Fungi</taxon>
        <taxon>Dikarya</taxon>
        <taxon>Ascomycota</taxon>
        <taxon>Pezizomycotina</taxon>
        <taxon>Dothideomycetes</taxon>
        <taxon>Dothideomycetes incertae sedis</taxon>
        <taxon>Phaeotrichales</taxon>
        <taxon>Phaeotrichaceae</taxon>
        <taxon>Trichodelitschia</taxon>
    </lineage>
</organism>
<dbReference type="Proteomes" id="UP000799640">
    <property type="component" value="Unassembled WGS sequence"/>
</dbReference>
<dbReference type="SUPFAM" id="SSF64268">
    <property type="entry name" value="PX domain"/>
    <property type="match status" value="1"/>
</dbReference>
<dbReference type="Pfam" id="PF02204">
    <property type="entry name" value="VPS9"/>
    <property type="match status" value="1"/>
</dbReference>
<dbReference type="AlphaFoldDB" id="A0A6G1HZA9"/>
<dbReference type="GO" id="GO:0030133">
    <property type="term" value="C:transport vesicle"/>
    <property type="evidence" value="ECO:0007669"/>
    <property type="project" value="TreeGrafter"/>
</dbReference>
<keyword evidence="5" id="KW-1185">Reference proteome</keyword>
<dbReference type="PANTHER" id="PTHR24170:SF1">
    <property type="entry name" value="DOMAIN PROTEIN, PUTATIVE (AFU_ORTHOLOGUE AFUA_1G09870)-RELATED"/>
    <property type="match status" value="1"/>
</dbReference>
<dbReference type="GO" id="GO:0035091">
    <property type="term" value="F:phosphatidylinositol binding"/>
    <property type="evidence" value="ECO:0007669"/>
    <property type="project" value="InterPro"/>
</dbReference>
<dbReference type="Pfam" id="PF13857">
    <property type="entry name" value="Ank_5"/>
    <property type="match status" value="1"/>
</dbReference>
<dbReference type="Gene3D" id="1.20.1050.80">
    <property type="entry name" value="VPS9 domain"/>
    <property type="match status" value="1"/>
</dbReference>
<dbReference type="SMART" id="SM00248">
    <property type="entry name" value="ANK"/>
    <property type="match status" value="4"/>
</dbReference>
<dbReference type="GO" id="GO:0005886">
    <property type="term" value="C:plasma membrane"/>
    <property type="evidence" value="ECO:0007669"/>
    <property type="project" value="TreeGrafter"/>
</dbReference>
<dbReference type="InterPro" id="IPR003123">
    <property type="entry name" value="VPS9"/>
</dbReference>
<dbReference type="GO" id="GO:0000149">
    <property type="term" value="F:SNARE binding"/>
    <property type="evidence" value="ECO:0007669"/>
    <property type="project" value="TreeGrafter"/>
</dbReference>
<dbReference type="Gene3D" id="3.30.1520.10">
    <property type="entry name" value="Phox-like domain"/>
    <property type="match status" value="1"/>
</dbReference>
<dbReference type="InterPro" id="IPR002110">
    <property type="entry name" value="Ankyrin_rpt"/>
</dbReference>
<feature type="region of interest" description="Disordered" evidence="2">
    <location>
        <begin position="215"/>
        <end position="242"/>
    </location>
</feature>
<accession>A0A6G1HZA9</accession>